<feature type="coiled-coil region" evidence="4">
    <location>
        <begin position="256"/>
        <end position="300"/>
    </location>
</feature>
<feature type="domain" description="IF rod" evidence="6">
    <location>
        <begin position="259"/>
        <end position="570"/>
    </location>
</feature>
<sequence length="605" mass="65275">MEATPDGPSSLLPLWRVQLQVLVQVQVLVLVLICGGSRGSVSSERTNRVSLSGCTIREQRWVGGCVQTCRAQSSRAGGSGHDTGSGWGDPGLIRTGSGSGRRPSFPAADFMEQQNKVPDIPAAVCHRPAAAVGGGVTRTPPHPLQQHKGGSARPPLHSPLLHPEQQNSSSMASFFSTRSSSYSSGGRLGSMRSGSVYGGAGGSGVRISSSTASRSFSSGGGAGFAAGGGGAGFASGGGAGFAAGGGFKLSDALDISDNKKAAMQNLNDRLASYLEKVRSLEAANAELEKKIREFLDKKAQPESQDYSRFYTIISDLQNQIIDATRVNGSLHLSIDNAKLATDDFRIKYENELAMRQSVEADIAGLRRLLDELTLSKSDLEMQIEGLREELIYLKKNHEEELVSTRSQMSGQVHVEVDAAPAQDLTKVMEEIREHYESVAAKNQRDLEAWFQTKTETLNKEVVFQSVTLQESRGEVTEVKRSLQSLEIELQTMLGMKASLEATMAETQSRYSLQLSGYQMQVSSLEEQLVQLRADMERQGQEYQMLLDLKTRLEMEIAEYRRLLDGEGGGSSSSSSTRRVVTMVEETVDGKLVSSSSSSTSSSVTH</sequence>
<feature type="coiled-coil region" evidence="4">
    <location>
        <begin position="355"/>
        <end position="396"/>
    </location>
</feature>
<dbReference type="Proteomes" id="UP000002852">
    <property type="component" value="Unassembled WGS sequence"/>
</dbReference>
<feature type="compositionally biased region" description="Gly residues" evidence="5">
    <location>
        <begin position="77"/>
        <end position="89"/>
    </location>
</feature>
<keyword evidence="3 4" id="KW-0175">Coiled coil</keyword>
<feature type="coiled-coil region" evidence="4">
    <location>
        <begin position="468"/>
        <end position="541"/>
    </location>
</feature>
<dbReference type="PANTHER" id="PTHR23239:SF367">
    <property type="entry name" value="KERATIN 15-RELATED"/>
    <property type="match status" value="1"/>
</dbReference>
<dbReference type="InterPro" id="IPR002957">
    <property type="entry name" value="Keratin_I"/>
</dbReference>
<reference evidence="8" key="2">
    <citation type="journal article" date="2013" name="Nat. Genet.">
        <title>The genome of the platyfish, Xiphophorus maculatus, provides insights into evolutionary adaptation and several complex traits.</title>
        <authorList>
            <person name="Schartl M."/>
            <person name="Walter R.B."/>
            <person name="Shen Y."/>
            <person name="Garcia T."/>
            <person name="Catchen J."/>
            <person name="Amores A."/>
            <person name="Braasch I."/>
            <person name="Chalopin D."/>
            <person name="Volff J.N."/>
            <person name="Lesch K.P."/>
            <person name="Bisazza A."/>
            <person name="Minx P."/>
            <person name="Hillier L."/>
            <person name="Wilson R.K."/>
            <person name="Fuerstenberg S."/>
            <person name="Boore J."/>
            <person name="Searle S."/>
            <person name="Postlethwait J.H."/>
            <person name="Warren W.C."/>
        </authorList>
    </citation>
    <scope>NUCLEOTIDE SEQUENCE [LARGE SCALE GENOMIC DNA]</scope>
    <source>
        <strain evidence="8">JP 163 A</strain>
    </source>
</reference>
<dbReference type="InterPro" id="IPR039008">
    <property type="entry name" value="IF_rod_dom"/>
</dbReference>
<dbReference type="PRINTS" id="PR01248">
    <property type="entry name" value="TYPE1KERATIN"/>
</dbReference>
<dbReference type="GO" id="GO:0005198">
    <property type="term" value="F:structural molecule activity"/>
    <property type="evidence" value="ECO:0007669"/>
    <property type="project" value="InterPro"/>
</dbReference>
<dbReference type="FunFam" id="1.20.5.170:FF:000002">
    <property type="entry name" value="Type I keratin KA11"/>
    <property type="match status" value="1"/>
</dbReference>
<dbReference type="GO" id="GO:0005882">
    <property type="term" value="C:intermediate filament"/>
    <property type="evidence" value="ECO:0007669"/>
    <property type="project" value="UniProtKB-KW"/>
</dbReference>
<proteinExistence type="predicted"/>
<evidence type="ECO:0000259" key="6">
    <source>
        <dbReference type="PROSITE" id="PS51842"/>
    </source>
</evidence>
<evidence type="ECO:0000256" key="2">
    <source>
        <dbReference type="ARBA" id="ARBA00022754"/>
    </source>
</evidence>
<organism evidence="7 8">
    <name type="scientific">Xiphophorus maculatus</name>
    <name type="common">Southern platyfish</name>
    <name type="synonym">Platypoecilus maculatus</name>
    <dbReference type="NCBI Taxonomy" id="8083"/>
    <lineage>
        <taxon>Eukaryota</taxon>
        <taxon>Metazoa</taxon>
        <taxon>Chordata</taxon>
        <taxon>Craniata</taxon>
        <taxon>Vertebrata</taxon>
        <taxon>Euteleostomi</taxon>
        <taxon>Actinopterygii</taxon>
        <taxon>Neopterygii</taxon>
        <taxon>Teleostei</taxon>
        <taxon>Neoteleostei</taxon>
        <taxon>Acanthomorphata</taxon>
        <taxon>Ovalentaria</taxon>
        <taxon>Atherinomorphae</taxon>
        <taxon>Cyprinodontiformes</taxon>
        <taxon>Poeciliidae</taxon>
        <taxon>Poeciliinae</taxon>
        <taxon>Xiphophorus</taxon>
    </lineage>
</organism>
<dbReference type="GeneTree" id="ENSGT00950000182969"/>
<evidence type="ECO:0000313" key="8">
    <source>
        <dbReference type="Proteomes" id="UP000002852"/>
    </source>
</evidence>
<dbReference type="PANTHER" id="PTHR23239">
    <property type="entry name" value="INTERMEDIATE FILAMENT"/>
    <property type="match status" value="1"/>
</dbReference>
<dbReference type="FunFam" id="1.20.5.500:FF:000001">
    <property type="entry name" value="Type II keratin 23"/>
    <property type="match status" value="1"/>
</dbReference>
<dbReference type="PROSITE" id="PS51842">
    <property type="entry name" value="IF_ROD_2"/>
    <property type="match status" value="1"/>
</dbReference>
<evidence type="ECO:0000313" key="7">
    <source>
        <dbReference type="Ensembl" id="ENSXMAP00000040893.1"/>
    </source>
</evidence>
<dbReference type="SUPFAM" id="SSF64593">
    <property type="entry name" value="Intermediate filament protein, coiled coil region"/>
    <property type="match status" value="2"/>
</dbReference>
<feature type="region of interest" description="Disordered" evidence="5">
    <location>
        <begin position="135"/>
        <end position="176"/>
    </location>
</feature>
<dbReference type="Gene3D" id="1.20.5.1160">
    <property type="entry name" value="Vasodilator-stimulated phosphoprotein"/>
    <property type="match status" value="1"/>
</dbReference>
<dbReference type="Gene3D" id="1.20.5.170">
    <property type="match status" value="1"/>
</dbReference>
<keyword evidence="2" id="KW-0403">Intermediate filament</keyword>
<reference evidence="7" key="4">
    <citation type="submission" date="2025-09" db="UniProtKB">
        <authorList>
            <consortium name="Ensembl"/>
        </authorList>
    </citation>
    <scope>IDENTIFICATION</scope>
    <source>
        <strain evidence="7">JP 163 A</strain>
    </source>
</reference>
<accession>A0A3B5RAU2</accession>
<evidence type="ECO:0000256" key="5">
    <source>
        <dbReference type="SAM" id="MobiDB-lite"/>
    </source>
</evidence>
<feature type="region of interest" description="Disordered" evidence="5">
    <location>
        <begin position="72"/>
        <end position="104"/>
    </location>
</feature>
<reference evidence="7" key="3">
    <citation type="submission" date="2025-08" db="UniProtKB">
        <authorList>
            <consortium name="Ensembl"/>
        </authorList>
    </citation>
    <scope>IDENTIFICATION</scope>
    <source>
        <strain evidence="7">JP 163 A</strain>
    </source>
</reference>
<keyword evidence="1" id="KW-0416">Keratin</keyword>
<dbReference type="FunFam" id="1.20.5.1160:FF:000002">
    <property type="entry name" value="Type I keratin 10"/>
    <property type="match status" value="1"/>
</dbReference>
<protein>
    <recommendedName>
        <fullName evidence="6">IF rod domain-containing protein</fullName>
    </recommendedName>
</protein>
<evidence type="ECO:0000256" key="1">
    <source>
        <dbReference type="ARBA" id="ARBA00022744"/>
    </source>
</evidence>
<evidence type="ECO:0000256" key="3">
    <source>
        <dbReference type="ARBA" id="ARBA00023054"/>
    </source>
</evidence>
<dbReference type="Ensembl" id="ENSXMAT00000020896.1">
    <property type="protein sequence ID" value="ENSXMAP00000040893.1"/>
    <property type="gene ID" value="ENSXMAG00000023916.1"/>
</dbReference>
<evidence type="ECO:0000256" key="4">
    <source>
        <dbReference type="SAM" id="Coils"/>
    </source>
</evidence>
<reference evidence="8" key="1">
    <citation type="submission" date="2012-01" db="EMBL/GenBank/DDBJ databases">
        <authorList>
            <person name="Walter R."/>
            <person name="Schartl M."/>
            <person name="Warren W."/>
        </authorList>
    </citation>
    <scope>NUCLEOTIDE SEQUENCE [LARGE SCALE GENOMIC DNA]</scope>
    <source>
        <strain evidence="8">JP 163 A</strain>
    </source>
</reference>
<name>A0A3B5RAU2_XIPMA</name>
<dbReference type="Pfam" id="PF00038">
    <property type="entry name" value="Filament"/>
    <property type="match status" value="1"/>
</dbReference>
<dbReference type="AlphaFoldDB" id="A0A3B5RAU2"/>
<keyword evidence="8" id="KW-1185">Reference proteome</keyword>
<dbReference type="SMART" id="SM01391">
    <property type="entry name" value="Filament"/>
    <property type="match status" value="1"/>
</dbReference>
<dbReference type="Gene3D" id="1.20.5.500">
    <property type="entry name" value="Single helix bin"/>
    <property type="match status" value="1"/>
</dbReference>